<keyword evidence="2" id="KW-0378">Hydrolase</keyword>
<sequence>MRAHAGRDVYVMGDSYGGLVAAGVALTLQEEQQLKGVILSNPATSFPSTFFARWGATLCRLPGPLFSAFSGVLALLTLDKVVLRNMVSVARGDRRWPEDRITAIDAPKLNVWLDAMMGNMEPLDSRTLLFRIQNLLGTGSEWVNPRLSTLTVPALVVCGTRDRLLPSKREADRLEQLLAPNVMVHRVAGAGHMGTLDFRCNLGELVAEWRHRFGLV</sequence>
<evidence type="ECO:0000313" key="2">
    <source>
        <dbReference type="EMBL" id="KAG5175792.1"/>
    </source>
</evidence>
<dbReference type="InterPro" id="IPR022742">
    <property type="entry name" value="Hydrolase_4"/>
</dbReference>
<evidence type="ECO:0000313" key="3">
    <source>
        <dbReference type="Proteomes" id="UP000664859"/>
    </source>
</evidence>
<comment type="caution">
    <text evidence="2">The sequence shown here is derived from an EMBL/GenBank/DDBJ whole genome shotgun (WGS) entry which is preliminary data.</text>
</comment>
<name>A0A835YL18_9STRA</name>
<feature type="domain" description="Serine aminopeptidase S33" evidence="1">
    <location>
        <begin position="3"/>
        <end position="193"/>
    </location>
</feature>
<dbReference type="Pfam" id="PF12146">
    <property type="entry name" value="Hydrolase_4"/>
    <property type="match status" value="1"/>
</dbReference>
<reference evidence="2" key="1">
    <citation type="submission" date="2021-02" db="EMBL/GenBank/DDBJ databases">
        <title>First Annotated Genome of the Yellow-green Alga Tribonema minus.</title>
        <authorList>
            <person name="Mahan K.M."/>
        </authorList>
    </citation>
    <scope>NUCLEOTIDE SEQUENCE</scope>
    <source>
        <strain evidence="2">UTEX B ZZ1240</strain>
    </source>
</reference>
<accession>A0A835YL18</accession>
<dbReference type="InterPro" id="IPR029058">
    <property type="entry name" value="AB_hydrolase_fold"/>
</dbReference>
<dbReference type="Gene3D" id="3.40.50.1820">
    <property type="entry name" value="alpha/beta hydrolase"/>
    <property type="match status" value="1"/>
</dbReference>
<dbReference type="PANTHER" id="PTHR22753">
    <property type="entry name" value="TRANSMEMBRANE PROTEIN 68"/>
    <property type="match status" value="1"/>
</dbReference>
<dbReference type="GO" id="GO:0016020">
    <property type="term" value="C:membrane"/>
    <property type="evidence" value="ECO:0007669"/>
    <property type="project" value="TreeGrafter"/>
</dbReference>
<dbReference type="GO" id="GO:0016787">
    <property type="term" value="F:hydrolase activity"/>
    <property type="evidence" value="ECO:0007669"/>
    <property type="project" value="UniProtKB-KW"/>
</dbReference>
<protein>
    <submittedName>
        <fullName evidence="2">Alpha/Beta hydrolase protein</fullName>
    </submittedName>
</protein>
<dbReference type="OrthoDB" id="44277at2759"/>
<dbReference type="SUPFAM" id="SSF53474">
    <property type="entry name" value="alpha/beta-Hydrolases"/>
    <property type="match status" value="1"/>
</dbReference>
<dbReference type="EMBL" id="JAFCMP010000545">
    <property type="protein sequence ID" value="KAG5175792.1"/>
    <property type="molecule type" value="Genomic_DNA"/>
</dbReference>
<evidence type="ECO:0000259" key="1">
    <source>
        <dbReference type="Pfam" id="PF12146"/>
    </source>
</evidence>
<gene>
    <name evidence="2" type="ORF">JKP88DRAFT_95819</name>
</gene>
<dbReference type="PANTHER" id="PTHR22753:SF14">
    <property type="entry name" value="MONOACYLGLYCEROL_DIACYLGLYCEROL O-ACYLTRANSFERASE"/>
    <property type="match status" value="1"/>
</dbReference>
<dbReference type="AlphaFoldDB" id="A0A835YL18"/>
<organism evidence="2 3">
    <name type="scientific">Tribonema minus</name>
    <dbReference type="NCBI Taxonomy" id="303371"/>
    <lineage>
        <taxon>Eukaryota</taxon>
        <taxon>Sar</taxon>
        <taxon>Stramenopiles</taxon>
        <taxon>Ochrophyta</taxon>
        <taxon>PX clade</taxon>
        <taxon>Xanthophyceae</taxon>
        <taxon>Tribonematales</taxon>
        <taxon>Tribonemataceae</taxon>
        <taxon>Tribonema</taxon>
    </lineage>
</organism>
<keyword evidence="3" id="KW-1185">Reference proteome</keyword>
<dbReference type="Proteomes" id="UP000664859">
    <property type="component" value="Unassembled WGS sequence"/>
</dbReference>
<proteinExistence type="predicted"/>